<evidence type="ECO:0000313" key="3">
    <source>
        <dbReference type="EMBL" id="MFC3302914.1"/>
    </source>
</evidence>
<evidence type="ECO:0000256" key="1">
    <source>
        <dbReference type="ARBA" id="ARBA00008918"/>
    </source>
</evidence>
<name>A0ABV7ME42_9PROT</name>
<dbReference type="CDD" id="cd07813">
    <property type="entry name" value="COQ10p_like"/>
    <property type="match status" value="1"/>
</dbReference>
<organism evidence="3 4">
    <name type="scientific">Parvularcula lutaonensis</name>
    <dbReference type="NCBI Taxonomy" id="491923"/>
    <lineage>
        <taxon>Bacteria</taxon>
        <taxon>Pseudomonadati</taxon>
        <taxon>Pseudomonadota</taxon>
        <taxon>Alphaproteobacteria</taxon>
        <taxon>Parvularculales</taxon>
        <taxon>Parvularculaceae</taxon>
        <taxon>Parvularcula</taxon>
    </lineage>
</organism>
<dbReference type="SUPFAM" id="SSF55961">
    <property type="entry name" value="Bet v1-like"/>
    <property type="match status" value="1"/>
</dbReference>
<evidence type="ECO:0000313" key="4">
    <source>
        <dbReference type="Proteomes" id="UP001595607"/>
    </source>
</evidence>
<dbReference type="Pfam" id="PF03364">
    <property type="entry name" value="Polyketide_cyc"/>
    <property type="match status" value="1"/>
</dbReference>
<accession>A0ABV7ME42</accession>
<comment type="caution">
    <text evidence="3">The sequence shown here is derived from an EMBL/GenBank/DDBJ whole genome shotgun (WGS) entry which is preliminary data.</text>
</comment>
<gene>
    <name evidence="3" type="ORF">ACFONP_09240</name>
</gene>
<dbReference type="PANTHER" id="PTHR12901">
    <property type="entry name" value="SPERM PROTEIN HOMOLOG"/>
    <property type="match status" value="1"/>
</dbReference>
<keyword evidence="4" id="KW-1185">Reference proteome</keyword>
<dbReference type="RefSeq" id="WP_189574952.1">
    <property type="nucleotide sequence ID" value="NZ_BMXU01000002.1"/>
</dbReference>
<dbReference type="PANTHER" id="PTHR12901:SF10">
    <property type="entry name" value="COENZYME Q-BINDING PROTEIN COQ10, MITOCHONDRIAL"/>
    <property type="match status" value="1"/>
</dbReference>
<comment type="similarity">
    <text evidence="1">Belongs to the ribosome association toxin RatA family.</text>
</comment>
<protein>
    <submittedName>
        <fullName evidence="3">Type II toxin-antitoxin system RatA family toxin</fullName>
    </submittedName>
</protein>
<dbReference type="InterPro" id="IPR023393">
    <property type="entry name" value="START-like_dom_sf"/>
</dbReference>
<feature type="domain" description="Coenzyme Q-binding protein COQ10 START" evidence="2">
    <location>
        <begin position="10"/>
        <end position="138"/>
    </location>
</feature>
<sequence>MNQHHERVVVPFRPEQMFDLVMRVEDYPKFIPWVEALRVREDHTTDGSGVLVADMAVKYAVFRETFRSRVTADRAAKTIDVRYIKGPLQDLTNNWKFEEHPKGCVVDFKLTFAFRNRLMQAAASRFVDHGFKKLSGAFIDEAHERYEPVS</sequence>
<evidence type="ECO:0000259" key="2">
    <source>
        <dbReference type="Pfam" id="PF03364"/>
    </source>
</evidence>
<proteinExistence type="inferred from homology"/>
<dbReference type="Gene3D" id="3.30.530.20">
    <property type="match status" value="1"/>
</dbReference>
<dbReference type="Proteomes" id="UP001595607">
    <property type="component" value="Unassembled WGS sequence"/>
</dbReference>
<dbReference type="InterPro" id="IPR044996">
    <property type="entry name" value="COQ10-like"/>
</dbReference>
<dbReference type="EMBL" id="JBHRVA010000003">
    <property type="protein sequence ID" value="MFC3302914.1"/>
    <property type="molecule type" value="Genomic_DNA"/>
</dbReference>
<reference evidence="4" key="1">
    <citation type="journal article" date="2019" name="Int. J. Syst. Evol. Microbiol.">
        <title>The Global Catalogue of Microorganisms (GCM) 10K type strain sequencing project: providing services to taxonomists for standard genome sequencing and annotation.</title>
        <authorList>
            <consortium name="The Broad Institute Genomics Platform"/>
            <consortium name="The Broad Institute Genome Sequencing Center for Infectious Disease"/>
            <person name="Wu L."/>
            <person name="Ma J."/>
        </authorList>
    </citation>
    <scope>NUCLEOTIDE SEQUENCE [LARGE SCALE GENOMIC DNA]</scope>
    <source>
        <strain evidence="4">KCTC 22245</strain>
    </source>
</reference>
<dbReference type="InterPro" id="IPR005031">
    <property type="entry name" value="COQ10_START"/>
</dbReference>